<proteinExistence type="predicted"/>
<sequence length="116" mass="12482">VYGAEYQFRNMIDKDVPCAVCLEPGSSSPALMIPAKKSCYSGWSVAYNGFLGSGYYGHPAASQFICVDDEPAAVPGGDRNRDGKLIYPVSAYAGHGLKFPPYKHNEILACVVCVKN</sequence>
<dbReference type="PANTHER" id="PTHR24024:SF18">
    <property type="entry name" value="SHORT-CHAIN COLLAGEN C4-LIKE"/>
    <property type="match status" value="1"/>
</dbReference>
<accession>V4BZ16</accession>
<feature type="non-terminal residue" evidence="1">
    <location>
        <position position="1"/>
    </location>
</feature>
<dbReference type="OMA" id="FYAMESI"/>
<dbReference type="InterPro" id="IPR051077">
    <property type="entry name" value="Ca-dependent_lectin"/>
</dbReference>
<organism evidence="1 2">
    <name type="scientific">Lottia gigantea</name>
    <name type="common">Giant owl limpet</name>
    <dbReference type="NCBI Taxonomy" id="225164"/>
    <lineage>
        <taxon>Eukaryota</taxon>
        <taxon>Metazoa</taxon>
        <taxon>Spiralia</taxon>
        <taxon>Lophotrochozoa</taxon>
        <taxon>Mollusca</taxon>
        <taxon>Gastropoda</taxon>
        <taxon>Patellogastropoda</taxon>
        <taxon>Lottioidea</taxon>
        <taxon>Lottiidae</taxon>
        <taxon>Lottia</taxon>
    </lineage>
</organism>
<evidence type="ECO:0000313" key="1">
    <source>
        <dbReference type="EMBL" id="ESO94364.1"/>
    </source>
</evidence>
<dbReference type="PANTHER" id="PTHR24024">
    <property type="entry name" value="PULMONARY SURFACTANT-ASSOCIATED PROTEIN A"/>
    <property type="match status" value="1"/>
</dbReference>
<dbReference type="GeneID" id="20234917"/>
<dbReference type="EMBL" id="KB201838">
    <property type="protein sequence ID" value="ESO94364.1"/>
    <property type="molecule type" value="Genomic_DNA"/>
</dbReference>
<dbReference type="AlphaFoldDB" id="V4BZ16"/>
<dbReference type="RefSeq" id="XP_009054947.1">
    <property type="nucleotide sequence ID" value="XM_009056699.1"/>
</dbReference>
<dbReference type="Proteomes" id="UP000030746">
    <property type="component" value="Unassembled WGS sequence"/>
</dbReference>
<name>V4BZ16_LOTGI</name>
<dbReference type="HOGENOM" id="CLU_056628_3_1_1"/>
<gene>
    <name evidence="1" type="ORF">LOTGIDRAFT_145109</name>
</gene>
<evidence type="ECO:0000313" key="2">
    <source>
        <dbReference type="Proteomes" id="UP000030746"/>
    </source>
</evidence>
<dbReference type="CTD" id="20234917"/>
<protein>
    <submittedName>
        <fullName evidence="1">Uncharacterized protein</fullName>
    </submittedName>
</protein>
<keyword evidence="2" id="KW-1185">Reference proteome</keyword>
<dbReference type="KEGG" id="lgi:LOTGIDRAFT_145109"/>
<reference evidence="1 2" key="1">
    <citation type="journal article" date="2013" name="Nature">
        <title>Insights into bilaterian evolution from three spiralian genomes.</title>
        <authorList>
            <person name="Simakov O."/>
            <person name="Marletaz F."/>
            <person name="Cho S.J."/>
            <person name="Edsinger-Gonzales E."/>
            <person name="Havlak P."/>
            <person name="Hellsten U."/>
            <person name="Kuo D.H."/>
            <person name="Larsson T."/>
            <person name="Lv J."/>
            <person name="Arendt D."/>
            <person name="Savage R."/>
            <person name="Osoegawa K."/>
            <person name="de Jong P."/>
            <person name="Grimwood J."/>
            <person name="Chapman J.A."/>
            <person name="Shapiro H."/>
            <person name="Aerts A."/>
            <person name="Otillar R.P."/>
            <person name="Terry A.Y."/>
            <person name="Boore J.L."/>
            <person name="Grigoriev I.V."/>
            <person name="Lindberg D.R."/>
            <person name="Seaver E.C."/>
            <person name="Weisblat D.A."/>
            <person name="Putnam N.H."/>
            <person name="Rokhsar D.S."/>
        </authorList>
    </citation>
    <scope>NUCLEOTIDE SEQUENCE [LARGE SCALE GENOMIC DNA]</scope>
</reference>
<dbReference type="OrthoDB" id="6139367at2759"/>
<dbReference type="GO" id="GO:0005615">
    <property type="term" value="C:extracellular space"/>
    <property type="evidence" value="ECO:0007669"/>
    <property type="project" value="TreeGrafter"/>
</dbReference>